<gene>
    <name evidence="4" type="ORF">GCM10010873_20610</name>
</gene>
<name>A0AA37TZP1_9RHOB</name>
<evidence type="ECO:0000256" key="2">
    <source>
        <dbReference type="ARBA" id="ARBA00023002"/>
    </source>
</evidence>
<keyword evidence="2" id="KW-0560">Oxidoreductase</keyword>
<dbReference type="PANTHER" id="PTHR44169:SF6">
    <property type="entry name" value="NADPH-DEPENDENT 1-ACYLDIHYDROXYACETONE PHOSPHATE REDUCTASE"/>
    <property type="match status" value="1"/>
</dbReference>
<dbReference type="InterPro" id="IPR002347">
    <property type="entry name" value="SDR_fam"/>
</dbReference>
<accession>A0AA37TZP1</accession>
<dbReference type="Proteomes" id="UP001157355">
    <property type="component" value="Unassembled WGS sequence"/>
</dbReference>
<dbReference type="Pfam" id="PF00106">
    <property type="entry name" value="adh_short"/>
    <property type="match status" value="1"/>
</dbReference>
<dbReference type="PRINTS" id="PR00081">
    <property type="entry name" value="GDHRDH"/>
</dbReference>
<dbReference type="PRINTS" id="PR00080">
    <property type="entry name" value="SDRFAMILY"/>
</dbReference>
<dbReference type="Gene3D" id="3.40.50.720">
    <property type="entry name" value="NAD(P)-binding Rossmann-like Domain"/>
    <property type="match status" value="1"/>
</dbReference>
<proteinExistence type="inferred from homology"/>
<sequence>MFNLAAVPVPDLTGRTVLVTGAGKGIGAELVRILVANGAKVFAGVFSGESIEALPEAATVLGLDVTKQADVDAAIARVQDESGRLDVLVNNAGMITPIGPLADLASDALAPAFAVNVIGVHRMAIAALPLLRASKGVIVNAGTGAATTPMEGWTVYCATKAGMRMLSQMMAMELAPDVKTYFVGIPPTDTAMQGAIRDAGFNPISKIPQDKLVRPEVPASVMAWMCGPQARAVDEVLLDVRQEIFTKMMDLPA</sequence>
<keyword evidence="5" id="KW-1185">Reference proteome</keyword>
<comment type="caution">
    <text evidence="4">The sequence shown here is derived from an EMBL/GenBank/DDBJ whole genome shotgun (WGS) entry which is preliminary data.</text>
</comment>
<dbReference type="SUPFAM" id="SSF51735">
    <property type="entry name" value="NAD(P)-binding Rossmann-fold domains"/>
    <property type="match status" value="1"/>
</dbReference>
<protein>
    <submittedName>
        <fullName evidence="4">Short-chain dehydrogenase</fullName>
    </submittedName>
</protein>
<dbReference type="EMBL" id="BSPP01000007">
    <property type="protein sequence ID" value="GLS87087.1"/>
    <property type="molecule type" value="Genomic_DNA"/>
</dbReference>
<dbReference type="AlphaFoldDB" id="A0AA37TZP1"/>
<organism evidence="4 5">
    <name type="scientific">Cypionkella aquatica</name>
    <dbReference type="NCBI Taxonomy" id="1756042"/>
    <lineage>
        <taxon>Bacteria</taxon>
        <taxon>Pseudomonadati</taxon>
        <taxon>Pseudomonadota</taxon>
        <taxon>Alphaproteobacteria</taxon>
        <taxon>Rhodobacterales</taxon>
        <taxon>Paracoccaceae</taxon>
        <taxon>Cypionkella</taxon>
    </lineage>
</organism>
<dbReference type="InterPro" id="IPR036291">
    <property type="entry name" value="NAD(P)-bd_dom_sf"/>
</dbReference>
<dbReference type="RefSeq" id="WP_284325268.1">
    <property type="nucleotide sequence ID" value="NZ_BSPP01000007.1"/>
</dbReference>
<dbReference type="GO" id="GO:0016491">
    <property type="term" value="F:oxidoreductase activity"/>
    <property type="evidence" value="ECO:0007669"/>
    <property type="project" value="UniProtKB-KW"/>
</dbReference>
<evidence type="ECO:0000313" key="4">
    <source>
        <dbReference type="EMBL" id="GLS87087.1"/>
    </source>
</evidence>
<reference evidence="4 5" key="1">
    <citation type="journal article" date="2014" name="Int. J. Syst. Evol. Microbiol.">
        <title>Complete genome sequence of Corynebacterium casei LMG S-19264T (=DSM 44701T), isolated from a smear-ripened cheese.</title>
        <authorList>
            <consortium name="US DOE Joint Genome Institute (JGI-PGF)"/>
            <person name="Walter F."/>
            <person name="Albersmeier A."/>
            <person name="Kalinowski J."/>
            <person name="Ruckert C."/>
        </authorList>
    </citation>
    <scope>NUCLEOTIDE SEQUENCE [LARGE SCALE GENOMIC DNA]</scope>
    <source>
        <strain evidence="4 5">NBRC 111766</strain>
    </source>
</reference>
<dbReference type="PANTHER" id="PTHR44169">
    <property type="entry name" value="NADPH-DEPENDENT 1-ACYLDIHYDROXYACETONE PHOSPHATE REDUCTASE"/>
    <property type="match status" value="1"/>
</dbReference>
<evidence type="ECO:0000256" key="1">
    <source>
        <dbReference type="ARBA" id="ARBA00006484"/>
    </source>
</evidence>
<comment type="similarity">
    <text evidence="1 3">Belongs to the short-chain dehydrogenases/reductases (SDR) family.</text>
</comment>
<evidence type="ECO:0000313" key="5">
    <source>
        <dbReference type="Proteomes" id="UP001157355"/>
    </source>
</evidence>
<evidence type="ECO:0000256" key="3">
    <source>
        <dbReference type="RuleBase" id="RU000363"/>
    </source>
</evidence>